<gene>
    <name evidence="2" type="ORF">LY90DRAFT_699265</name>
</gene>
<evidence type="ECO:0000313" key="3">
    <source>
        <dbReference type="Proteomes" id="UP000193920"/>
    </source>
</evidence>
<dbReference type="Proteomes" id="UP000193920">
    <property type="component" value="Unassembled WGS sequence"/>
</dbReference>
<evidence type="ECO:0000256" key="1">
    <source>
        <dbReference type="SAM" id="MobiDB-lite"/>
    </source>
</evidence>
<reference evidence="2 3" key="1">
    <citation type="submission" date="2016-08" db="EMBL/GenBank/DDBJ databases">
        <title>A Parts List for Fungal Cellulosomes Revealed by Comparative Genomics.</title>
        <authorList>
            <consortium name="DOE Joint Genome Institute"/>
            <person name="Haitjema C.H."/>
            <person name="Gilmore S.P."/>
            <person name="Henske J.K."/>
            <person name="Solomon K.V."/>
            <person name="De Groot R."/>
            <person name="Kuo A."/>
            <person name="Mondo S.J."/>
            <person name="Salamov A.A."/>
            <person name="Labutti K."/>
            <person name="Zhao Z."/>
            <person name="Chiniquy J."/>
            <person name="Barry K."/>
            <person name="Brewer H.M."/>
            <person name="Purvine S.O."/>
            <person name="Wright A.T."/>
            <person name="Boxma B."/>
            <person name="Van Alen T."/>
            <person name="Hackstein J.H."/>
            <person name="Baker S.E."/>
            <person name="Grigoriev I.V."/>
            <person name="O'Malley M.A."/>
        </authorList>
    </citation>
    <scope>NUCLEOTIDE SEQUENCE [LARGE SCALE GENOMIC DNA]</scope>
    <source>
        <strain evidence="2 3">G1</strain>
    </source>
</reference>
<accession>A0A1Y2ES80</accession>
<feature type="compositionally biased region" description="Polar residues" evidence="1">
    <location>
        <begin position="10"/>
        <end position="19"/>
    </location>
</feature>
<feature type="region of interest" description="Disordered" evidence="1">
    <location>
        <begin position="1"/>
        <end position="45"/>
    </location>
</feature>
<organism evidence="2 3">
    <name type="scientific">Neocallimastix californiae</name>
    <dbReference type="NCBI Taxonomy" id="1754190"/>
    <lineage>
        <taxon>Eukaryota</taxon>
        <taxon>Fungi</taxon>
        <taxon>Fungi incertae sedis</taxon>
        <taxon>Chytridiomycota</taxon>
        <taxon>Chytridiomycota incertae sedis</taxon>
        <taxon>Neocallimastigomycetes</taxon>
        <taxon>Neocallimastigales</taxon>
        <taxon>Neocallimastigaceae</taxon>
        <taxon>Neocallimastix</taxon>
    </lineage>
</organism>
<comment type="caution">
    <text evidence="2">The sequence shown here is derived from an EMBL/GenBank/DDBJ whole genome shotgun (WGS) entry which is preliminary data.</text>
</comment>
<proteinExistence type="predicted"/>
<dbReference type="EMBL" id="MCOG01000029">
    <property type="protein sequence ID" value="ORY74402.1"/>
    <property type="molecule type" value="Genomic_DNA"/>
</dbReference>
<name>A0A1Y2ES80_9FUNG</name>
<dbReference type="AlphaFoldDB" id="A0A1Y2ES80"/>
<dbReference type="OrthoDB" id="2134517at2759"/>
<sequence>MGDIGKSPQIYKSTPSVATSGRRPSVGGGYLSKNDSTKTMNERYERTDSVVKVRKPDGSSLSSITPIVLFNIAKANGTFAESLVTRDGFAIGNYYRYWQNLFDLRPCPSIYAITVAYEILGKEEAKNFLLKNFEEKFFWLRDTLPLGYMYDKSHGPLTPPTTIEIMFAFGEKSWINGNAEYLVRYTRNAKVYMKELNLTCPEDMDHLPPLDMEILSEAISDIIY</sequence>
<evidence type="ECO:0000313" key="2">
    <source>
        <dbReference type="EMBL" id="ORY74402.1"/>
    </source>
</evidence>
<protein>
    <submittedName>
        <fullName evidence="2">Uncharacterized protein</fullName>
    </submittedName>
</protein>
<keyword evidence="3" id="KW-1185">Reference proteome</keyword>